<keyword evidence="2" id="KW-0547">Nucleotide-binding</keyword>
<dbReference type="PANTHER" id="PTHR24348:SF22">
    <property type="entry name" value="NON-SPECIFIC SERINE_THREONINE PROTEIN KINASE"/>
    <property type="match status" value="1"/>
</dbReference>
<dbReference type="GO" id="GO:0004674">
    <property type="term" value="F:protein serine/threonine kinase activity"/>
    <property type="evidence" value="ECO:0007669"/>
    <property type="project" value="InterPro"/>
</dbReference>
<dbReference type="SMART" id="SM00220">
    <property type="entry name" value="S_TKc"/>
    <property type="match status" value="1"/>
</dbReference>
<dbReference type="InterPro" id="IPR000719">
    <property type="entry name" value="Prot_kinase_dom"/>
</dbReference>
<dbReference type="GO" id="GO:0016020">
    <property type="term" value="C:membrane"/>
    <property type="evidence" value="ECO:0007669"/>
    <property type="project" value="TreeGrafter"/>
</dbReference>
<dbReference type="OrthoDB" id="69842at2759"/>
<dbReference type="GO" id="GO:0000407">
    <property type="term" value="C:phagophore assembly site"/>
    <property type="evidence" value="ECO:0007669"/>
    <property type="project" value="TreeGrafter"/>
</dbReference>
<dbReference type="GO" id="GO:0010506">
    <property type="term" value="P:regulation of autophagy"/>
    <property type="evidence" value="ECO:0007669"/>
    <property type="project" value="InterPro"/>
</dbReference>
<organism evidence="6 7">
    <name type="scientific">Paramecium sonneborni</name>
    <dbReference type="NCBI Taxonomy" id="65129"/>
    <lineage>
        <taxon>Eukaryota</taxon>
        <taxon>Sar</taxon>
        <taxon>Alveolata</taxon>
        <taxon>Ciliophora</taxon>
        <taxon>Intramacronucleata</taxon>
        <taxon>Oligohymenophorea</taxon>
        <taxon>Peniculida</taxon>
        <taxon>Parameciidae</taxon>
        <taxon>Paramecium</taxon>
    </lineage>
</organism>
<reference evidence="6" key="1">
    <citation type="submission" date="2021-01" db="EMBL/GenBank/DDBJ databases">
        <authorList>
            <consortium name="Genoscope - CEA"/>
            <person name="William W."/>
        </authorList>
    </citation>
    <scope>NUCLEOTIDE SEQUENCE</scope>
</reference>
<keyword evidence="3" id="KW-0418">Kinase</keyword>
<evidence type="ECO:0000313" key="6">
    <source>
        <dbReference type="EMBL" id="CAD8065722.1"/>
    </source>
</evidence>
<dbReference type="Pfam" id="PF00069">
    <property type="entry name" value="Pkinase"/>
    <property type="match status" value="1"/>
</dbReference>
<dbReference type="CDD" id="cd14014">
    <property type="entry name" value="STKc_PknB_like"/>
    <property type="match status" value="1"/>
</dbReference>
<keyword evidence="4" id="KW-0067">ATP-binding</keyword>
<proteinExistence type="predicted"/>
<dbReference type="AlphaFoldDB" id="A0A8S1LI99"/>
<evidence type="ECO:0000256" key="2">
    <source>
        <dbReference type="ARBA" id="ARBA00022741"/>
    </source>
</evidence>
<accession>A0A8S1LI99</accession>
<dbReference type="PROSITE" id="PS50011">
    <property type="entry name" value="PROTEIN_KINASE_DOM"/>
    <property type="match status" value="1"/>
</dbReference>
<dbReference type="InterPro" id="IPR008271">
    <property type="entry name" value="Ser/Thr_kinase_AS"/>
</dbReference>
<dbReference type="GO" id="GO:0000045">
    <property type="term" value="P:autophagosome assembly"/>
    <property type="evidence" value="ECO:0007669"/>
    <property type="project" value="TreeGrafter"/>
</dbReference>
<name>A0A8S1LI99_9CILI</name>
<dbReference type="PANTHER" id="PTHR24348">
    <property type="entry name" value="SERINE/THREONINE-PROTEIN KINASE UNC-51-RELATED"/>
    <property type="match status" value="1"/>
</dbReference>
<dbReference type="GO" id="GO:0005524">
    <property type="term" value="F:ATP binding"/>
    <property type="evidence" value="ECO:0007669"/>
    <property type="project" value="UniProtKB-KW"/>
</dbReference>
<dbReference type="InterPro" id="IPR045269">
    <property type="entry name" value="Atg1-like"/>
</dbReference>
<feature type="domain" description="Protein kinase" evidence="5">
    <location>
        <begin position="16"/>
        <end position="294"/>
    </location>
</feature>
<evidence type="ECO:0000313" key="7">
    <source>
        <dbReference type="Proteomes" id="UP000692954"/>
    </source>
</evidence>
<dbReference type="GO" id="GO:0005829">
    <property type="term" value="C:cytosol"/>
    <property type="evidence" value="ECO:0007669"/>
    <property type="project" value="TreeGrafter"/>
</dbReference>
<evidence type="ECO:0000256" key="4">
    <source>
        <dbReference type="ARBA" id="ARBA00022840"/>
    </source>
</evidence>
<sequence>MFCGVNQKMQINKFEINKCERLGEGSQGQVYDCIDTENRSNQLCAKIVNVSDKKSFDNEKQILEQLLQKKCKNLVSIHHHYYNEKTNDLIIIMEKCQSTLKEEIKQKKCFSDQVLEDFLCQLLSGYQILYNAKILHRDLKPENILLKNEFGKQIYKLTDFGISKFYSGVASLEVTRIGTPLYSSPELSGGLGTYKIEEQLIIDQTDQFPQSRSDVFSLGLILYEMITGELPFKPSKSIQFRQELKNNPFKFNTKHSSQYIDLVEQMIKYKPSDRISFPQLFNRFQINQQVENFLNFNNRLHTLTQPKQDSNKKDKQQTTFLFCQQSPQQDTAQIKSYISPQKQNQEQLGSFQPMKIQQNAQAQVFQQQFPNQPQTTFIQNQQFFPFSQNQNQEIKQSNHPLPRFSTINRETNVSSFQNNNQFQNSNQNINVQQTIKEYIDDILYELQFNQEQLILFNEGRNISRAYKFSIIKFSVKELS</sequence>
<evidence type="ECO:0000256" key="1">
    <source>
        <dbReference type="ARBA" id="ARBA00022679"/>
    </source>
</evidence>
<keyword evidence="7" id="KW-1185">Reference proteome</keyword>
<protein>
    <recommendedName>
        <fullName evidence="5">Protein kinase domain-containing protein</fullName>
    </recommendedName>
</protein>
<comment type="caution">
    <text evidence="6">The sequence shown here is derived from an EMBL/GenBank/DDBJ whole genome shotgun (WGS) entry which is preliminary data.</text>
</comment>
<dbReference type="EMBL" id="CAJJDN010000020">
    <property type="protein sequence ID" value="CAD8065722.1"/>
    <property type="molecule type" value="Genomic_DNA"/>
</dbReference>
<dbReference type="Proteomes" id="UP000692954">
    <property type="component" value="Unassembled WGS sequence"/>
</dbReference>
<gene>
    <name evidence="6" type="ORF">PSON_ATCC_30995.1.T0200388</name>
</gene>
<dbReference type="PROSITE" id="PS00108">
    <property type="entry name" value="PROTEIN_KINASE_ST"/>
    <property type="match status" value="1"/>
</dbReference>
<evidence type="ECO:0000259" key="5">
    <source>
        <dbReference type="PROSITE" id="PS50011"/>
    </source>
</evidence>
<dbReference type="GO" id="GO:0005776">
    <property type="term" value="C:autophagosome"/>
    <property type="evidence" value="ECO:0007669"/>
    <property type="project" value="TreeGrafter"/>
</dbReference>
<evidence type="ECO:0000256" key="3">
    <source>
        <dbReference type="ARBA" id="ARBA00022777"/>
    </source>
</evidence>
<keyword evidence="1" id="KW-0808">Transferase</keyword>